<accession>A0AAE0K6B5</accession>
<keyword evidence="1" id="KW-1133">Transmembrane helix</keyword>
<evidence type="ECO:0000256" key="1">
    <source>
        <dbReference type="SAM" id="Phobius"/>
    </source>
</evidence>
<dbReference type="EMBL" id="JAULSN010000005">
    <property type="protein sequence ID" value="KAK3370899.1"/>
    <property type="molecule type" value="Genomic_DNA"/>
</dbReference>
<sequence length="283" mass="31798">MQYPKIPCGFPSAVIPVRHPPETIECSPTWLAEPMPFGGAQRGKSMFICLPVLLGYRHDRRASIVCTRVSTRSEVLFRPTCCVEAACAIAIWKPGHSRITERGNDRLMGGFGGEMAANANSFQHFSLLRWLVCSYFVAIPFYTWLLRREMALLAPEHKYRPAENTTPKSQSRVSAAAPSPQSHWRTWRAAPSPWGKLGTLPCMPAPAAISDARFVPLLWFCIFWLLLRCVISASLDGQIHPCLDRDDCLSKWLLARRGDVALLFFPFPACVYSAVRPRNVPRL</sequence>
<keyword evidence="1" id="KW-0812">Transmembrane</keyword>
<keyword evidence="3" id="KW-1185">Reference proteome</keyword>
<evidence type="ECO:0000313" key="3">
    <source>
        <dbReference type="Proteomes" id="UP001287356"/>
    </source>
</evidence>
<dbReference type="AlphaFoldDB" id="A0AAE0K6B5"/>
<keyword evidence="1" id="KW-0472">Membrane</keyword>
<protein>
    <submittedName>
        <fullName evidence="2">Uncharacterized protein</fullName>
    </submittedName>
</protein>
<organism evidence="2 3">
    <name type="scientific">Lasiosphaeria ovina</name>
    <dbReference type="NCBI Taxonomy" id="92902"/>
    <lineage>
        <taxon>Eukaryota</taxon>
        <taxon>Fungi</taxon>
        <taxon>Dikarya</taxon>
        <taxon>Ascomycota</taxon>
        <taxon>Pezizomycotina</taxon>
        <taxon>Sordariomycetes</taxon>
        <taxon>Sordariomycetidae</taxon>
        <taxon>Sordariales</taxon>
        <taxon>Lasiosphaeriaceae</taxon>
        <taxon>Lasiosphaeria</taxon>
    </lineage>
</organism>
<proteinExistence type="predicted"/>
<name>A0AAE0K6B5_9PEZI</name>
<comment type="caution">
    <text evidence="2">The sequence shown here is derived from an EMBL/GenBank/DDBJ whole genome shotgun (WGS) entry which is preliminary data.</text>
</comment>
<gene>
    <name evidence="2" type="ORF">B0T24DRAFT_302837</name>
</gene>
<dbReference type="Proteomes" id="UP001287356">
    <property type="component" value="Unassembled WGS sequence"/>
</dbReference>
<evidence type="ECO:0000313" key="2">
    <source>
        <dbReference type="EMBL" id="KAK3370899.1"/>
    </source>
</evidence>
<reference evidence="2" key="2">
    <citation type="submission" date="2023-06" db="EMBL/GenBank/DDBJ databases">
        <authorList>
            <consortium name="Lawrence Berkeley National Laboratory"/>
            <person name="Haridas S."/>
            <person name="Hensen N."/>
            <person name="Bonometti L."/>
            <person name="Westerberg I."/>
            <person name="Brannstrom I.O."/>
            <person name="Guillou S."/>
            <person name="Cros-Aarteil S."/>
            <person name="Calhoun S."/>
            <person name="Kuo A."/>
            <person name="Mondo S."/>
            <person name="Pangilinan J."/>
            <person name="Riley R."/>
            <person name="Labutti K."/>
            <person name="Andreopoulos B."/>
            <person name="Lipzen A."/>
            <person name="Chen C."/>
            <person name="Yanf M."/>
            <person name="Daum C."/>
            <person name="Ng V."/>
            <person name="Clum A."/>
            <person name="Steindorff A."/>
            <person name="Ohm R."/>
            <person name="Martin F."/>
            <person name="Silar P."/>
            <person name="Natvig D."/>
            <person name="Lalanne C."/>
            <person name="Gautier V."/>
            <person name="Ament-Velasquez S.L."/>
            <person name="Kruys A."/>
            <person name="Hutchinson M.I."/>
            <person name="Powell A.J."/>
            <person name="Barry K."/>
            <person name="Miller A.N."/>
            <person name="Grigoriev I.V."/>
            <person name="Debuchy R."/>
            <person name="Gladieux P."/>
            <person name="Thoren M.H."/>
            <person name="Johannesson H."/>
        </authorList>
    </citation>
    <scope>NUCLEOTIDE SEQUENCE</scope>
    <source>
        <strain evidence="2">CBS 958.72</strain>
    </source>
</reference>
<feature type="transmembrane region" description="Helical" evidence="1">
    <location>
        <begin position="127"/>
        <end position="146"/>
    </location>
</feature>
<reference evidence="2" key="1">
    <citation type="journal article" date="2023" name="Mol. Phylogenet. Evol.">
        <title>Genome-scale phylogeny and comparative genomics of the fungal order Sordariales.</title>
        <authorList>
            <person name="Hensen N."/>
            <person name="Bonometti L."/>
            <person name="Westerberg I."/>
            <person name="Brannstrom I.O."/>
            <person name="Guillou S."/>
            <person name="Cros-Aarteil S."/>
            <person name="Calhoun S."/>
            <person name="Haridas S."/>
            <person name="Kuo A."/>
            <person name="Mondo S."/>
            <person name="Pangilinan J."/>
            <person name="Riley R."/>
            <person name="LaButti K."/>
            <person name="Andreopoulos B."/>
            <person name="Lipzen A."/>
            <person name="Chen C."/>
            <person name="Yan M."/>
            <person name="Daum C."/>
            <person name="Ng V."/>
            <person name="Clum A."/>
            <person name="Steindorff A."/>
            <person name="Ohm R.A."/>
            <person name="Martin F."/>
            <person name="Silar P."/>
            <person name="Natvig D.O."/>
            <person name="Lalanne C."/>
            <person name="Gautier V."/>
            <person name="Ament-Velasquez S.L."/>
            <person name="Kruys A."/>
            <person name="Hutchinson M.I."/>
            <person name="Powell A.J."/>
            <person name="Barry K."/>
            <person name="Miller A.N."/>
            <person name="Grigoriev I.V."/>
            <person name="Debuchy R."/>
            <person name="Gladieux P."/>
            <person name="Hiltunen Thoren M."/>
            <person name="Johannesson H."/>
        </authorList>
    </citation>
    <scope>NUCLEOTIDE SEQUENCE</scope>
    <source>
        <strain evidence="2">CBS 958.72</strain>
    </source>
</reference>